<gene>
    <name evidence="5" type="ORF">CWATWH8502_567</name>
</gene>
<dbReference type="GO" id="GO:0007229">
    <property type="term" value="P:integrin-mediated signaling pathway"/>
    <property type="evidence" value="ECO:0007669"/>
    <property type="project" value="UniProtKB-KW"/>
</dbReference>
<dbReference type="SMART" id="SM00237">
    <property type="entry name" value="Calx_beta"/>
    <property type="match status" value="3"/>
</dbReference>
<organism evidence="5 6">
    <name type="scientific">Crocosphaera watsonii WH 8502</name>
    <dbReference type="NCBI Taxonomy" id="423474"/>
    <lineage>
        <taxon>Bacteria</taxon>
        <taxon>Bacillati</taxon>
        <taxon>Cyanobacteriota</taxon>
        <taxon>Cyanophyceae</taxon>
        <taxon>Oscillatoriophycideae</taxon>
        <taxon>Chroococcales</taxon>
        <taxon>Aphanothecaceae</taxon>
        <taxon>Crocosphaera</taxon>
    </lineage>
</organism>
<dbReference type="EMBL" id="CAQK01000808">
    <property type="protein sequence ID" value="CCQ53360.1"/>
    <property type="molecule type" value="Genomic_DNA"/>
</dbReference>
<dbReference type="GO" id="GO:0016020">
    <property type="term" value="C:membrane"/>
    <property type="evidence" value="ECO:0007669"/>
    <property type="project" value="InterPro"/>
</dbReference>
<name>T2IMG3_CROWT</name>
<keyword evidence="3" id="KW-0106">Calcium</keyword>
<evidence type="ECO:0000313" key="6">
    <source>
        <dbReference type="Proteomes" id="UP000018348"/>
    </source>
</evidence>
<dbReference type="Gene3D" id="2.60.40.2030">
    <property type="match status" value="3"/>
</dbReference>
<dbReference type="Proteomes" id="UP000018348">
    <property type="component" value="Unassembled WGS sequence"/>
</dbReference>
<dbReference type="RefSeq" id="WP_021831957.1">
    <property type="nucleotide sequence ID" value="NZ_CAQK01000808.1"/>
</dbReference>
<dbReference type="PANTHER" id="PTHR45739">
    <property type="entry name" value="MATRIX PROTEIN, PUTATIVE-RELATED"/>
    <property type="match status" value="1"/>
</dbReference>
<dbReference type="GO" id="GO:0009653">
    <property type="term" value="P:anatomical structure morphogenesis"/>
    <property type="evidence" value="ECO:0007669"/>
    <property type="project" value="TreeGrafter"/>
</dbReference>
<protein>
    <submittedName>
        <fullName evidence="5">Na-Ca exchanger/integrin-beta4</fullName>
    </submittedName>
</protein>
<dbReference type="InterPro" id="IPR003644">
    <property type="entry name" value="Calx_beta"/>
</dbReference>
<evidence type="ECO:0000256" key="2">
    <source>
        <dbReference type="ARBA" id="ARBA00022737"/>
    </source>
</evidence>
<keyword evidence="2" id="KW-0677">Repeat</keyword>
<keyword evidence="5" id="KW-0401">Integrin</keyword>
<keyword evidence="1" id="KW-0732">Signal</keyword>
<feature type="domain" description="Calx-beta" evidence="4">
    <location>
        <begin position="223"/>
        <end position="321"/>
    </location>
</feature>
<evidence type="ECO:0000256" key="3">
    <source>
        <dbReference type="ARBA" id="ARBA00022837"/>
    </source>
</evidence>
<comment type="caution">
    <text evidence="5">The sequence shown here is derived from an EMBL/GenBank/DDBJ whole genome shotgun (WGS) entry which is preliminary data.</text>
</comment>
<reference evidence="5 6" key="2">
    <citation type="submission" date="2013-09" db="EMBL/GenBank/DDBJ databases">
        <title>Whole genome comparison of six Crocosphaera watsonii strains with differing phenotypes.</title>
        <authorList>
            <person name="Bench S.R."/>
            <person name="Heller P."/>
            <person name="Frank I."/>
            <person name="Arciniega M."/>
            <person name="Shilova I.N."/>
            <person name="Zehr J.P."/>
        </authorList>
    </citation>
    <scope>NUCLEOTIDE SEQUENCE [LARGE SCALE GENOMIC DNA]</scope>
    <source>
        <strain evidence="5 6">WH 8502</strain>
    </source>
</reference>
<evidence type="ECO:0000256" key="1">
    <source>
        <dbReference type="ARBA" id="ARBA00022729"/>
    </source>
</evidence>
<sequence length="430" mass="47674">MEKLFQQTLSKVEVTLVRSGNLDYYTSINLHLGNGDAEEGLDFSHSFGFPEEVQFDPGETTQTVIIDVVNDTDLEGTETIELQLISDPNKTEVRAGEKDAATLSIIDNETSAIEFSQATYSILEDDTNNPINQLEIHLTRTQPFNDSVEVELYQSGGSAQLNSDFQLPFGPISFAPGENNQIIYLDILSDSLTEGTETLELGLRPFPFPSENNINNVGLQNKTTIKILDDETTYVEFGAASYTVNEGEGNTIFVQLTRTGDTTFESYVNLQAVDDNASLESDYTFNNLIYFAPGENNKSVEIELFNDREIEATENFDLEITSGFGEDNYVVGTQYKTTVEIEDNDAIIAEVGQITDLNNESQTILLNHNFVNPVIFAQPLSRNGGDSSTIRITDIQSNSFSVQLQETTLKNGNPHDGFHTTETFSFLVVE</sequence>
<dbReference type="InterPro" id="IPR051561">
    <property type="entry name" value="FRAS1_ECM"/>
</dbReference>
<dbReference type="SUPFAM" id="SSF141072">
    <property type="entry name" value="CalX-like"/>
    <property type="match status" value="3"/>
</dbReference>
<reference evidence="5 6" key="1">
    <citation type="submission" date="2013-01" db="EMBL/GenBank/DDBJ databases">
        <authorList>
            <person name="Bench S."/>
        </authorList>
    </citation>
    <scope>NUCLEOTIDE SEQUENCE [LARGE SCALE GENOMIC DNA]</scope>
    <source>
        <strain evidence="5 6">WH 8502</strain>
    </source>
</reference>
<evidence type="ECO:0000259" key="4">
    <source>
        <dbReference type="SMART" id="SM00237"/>
    </source>
</evidence>
<dbReference type="AlphaFoldDB" id="T2IMG3"/>
<feature type="domain" description="Calx-beta" evidence="4">
    <location>
        <begin position="101"/>
        <end position="202"/>
    </location>
</feature>
<evidence type="ECO:0000313" key="5">
    <source>
        <dbReference type="EMBL" id="CCQ53360.1"/>
    </source>
</evidence>
<feature type="domain" description="Calx-beta" evidence="4">
    <location>
        <begin position="2"/>
        <end position="85"/>
    </location>
</feature>
<accession>T2IMG3</accession>
<proteinExistence type="predicted"/>
<dbReference type="InterPro" id="IPR038081">
    <property type="entry name" value="CalX-like_sf"/>
</dbReference>
<dbReference type="PANTHER" id="PTHR45739:SF8">
    <property type="entry name" value="FRAS1-RELATED EXTRACELLULAR MATRIX PROTEIN 1"/>
    <property type="match status" value="1"/>
</dbReference>
<dbReference type="Pfam" id="PF03160">
    <property type="entry name" value="Calx-beta"/>
    <property type="match status" value="2"/>
</dbReference>